<dbReference type="SUPFAM" id="SSF48013">
    <property type="entry name" value="NusB-like"/>
    <property type="match status" value="1"/>
</dbReference>
<comment type="similarity">
    <text evidence="1 6">Belongs to the class I-like SAM-binding methyltransferase superfamily. RsmB/NOP family.</text>
</comment>
<dbReference type="Proteomes" id="UP000546252">
    <property type="component" value="Unassembled WGS sequence"/>
</dbReference>
<dbReference type="RefSeq" id="WP_182495214.1">
    <property type="nucleotide sequence ID" value="NZ_BAAAKT010000004.1"/>
</dbReference>
<evidence type="ECO:0000256" key="2">
    <source>
        <dbReference type="ARBA" id="ARBA00022603"/>
    </source>
</evidence>
<keyword evidence="4 6" id="KW-0949">S-adenosyl-L-methionine</keyword>
<dbReference type="PRINTS" id="PR02008">
    <property type="entry name" value="RCMTFAMILY"/>
</dbReference>
<comment type="caution">
    <text evidence="9">The sequence shown here is derived from an EMBL/GenBank/DDBJ whole genome shotgun (WGS) entry which is preliminary data.</text>
</comment>
<dbReference type="InterPro" id="IPR029063">
    <property type="entry name" value="SAM-dependent_MTases_sf"/>
</dbReference>
<feature type="binding site" evidence="6">
    <location>
        <position position="387"/>
    </location>
    <ligand>
        <name>S-adenosyl-L-methionine</name>
        <dbReference type="ChEBI" id="CHEBI:59789"/>
    </ligand>
</feature>
<evidence type="ECO:0000256" key="1">
    <source>
        <dbReference type="ARBA" id="ARBA00007494"/>
    </source>
</evidence>
<dbReference type="PANTHER" id="PTHR22807">
    <property type="entry name" value="NOP2 YEAST -RELATED NOL1/NOP2/FMU SUN DOMAIN-CONTAINING"/>
    <property type="match status" value="1"/>
</dbReference>
<dbReference type="InterPro" id="IPR018314">
    <property type="entry name" value="RsmB/NOL1/NOP2-like_CS"/>
</dbReference>
<keyword evidence="2 6" id="KW-0489">Methyltransferase</keyword>
<dbReference type="GO" id="GO:0003723">
    <property type="term" value="F:RNA binding"/>
    <property type="evidence" value="ECO:0007669"/>
    <property type="project" value="UniProtKB-UniRule"/>
</dbReference>
<feature type="region of interest" description="Disordered" evidence="7">
    <location>
        <begin position="1"/>
        <end position="64"/>
    </location>
</feature>
<dbReference type="Gene3D" id="3.40.50.150">
    <property type="entry name" value="Vaccinia Virus protein VP39"/>
    <property type="match status" value="1"/>
</dbReference>
<evidence type="ECO:0000256" key="6">
    <source>
        <dbReference type="PROSITE-ProRule" id="PRU01023"/>
    </source>
</evidence>
<dbReference type="PROSITE" id="PS01153">
    <property type="entry name" value="NOL1_NOP2_SUN"/>
    <property type="match status" value="1"/>
</dbReference>
<feature type="compositionally biased region" description="Gly residues" evidence="7">
    <location>
        <begin position="36"/>
        <end position="48"/>
    </location>
</feature>
<accession>A0A839FHD7</accession>
<evidence type="ECO:0000313" key="10">
    <source>
        <dbReference type="Proteomes" id="UP000546252"/>
    </source>
</evidence>
<feature type="binding site" evidence="6">
    <location>
        <position position="360"/>
    </location>
    <ligand>
        <name>S-adenosyl-L-methionine</name>
        <dbReference type="ChEBI" id="CHEBI:59789"/>
    </ligand>
</feature>
<organism evidence="9 10">
    <name type="scientific">Nesterenkonia jeotgali</name>
    <dbReference type="NCBI Taxonomy" id="317018"/>
    <lineage>
        <taxon>Bacteria</taxon>
        <taxon>Bacillati</taxon>
        <taxon>Actinomycetota</taxon>
        <taxon>Actinomycetes</taxon>
        <taxon>Micrococcales</taxon>
        <taxon>Micrococcaceae</taxon>
        <taxon>Nesterenkonia</taxon>
    </lineage>
</organism>
<keyword evidence="5 6" id="KW-0694">RNA-binding</keyword>
<dbReference type="InterPro" id="IPR023267">
    <property type="entry name" value="RCMT"/>
</dbReference>
<evidence type="ECO:0000259" key="8">
    <source>
        <dbReference type="PROSITE" id="PS51686"/>
    </source>
</evidence>
<dbReference type="Gene3D" id="1.10.940.10">
    <property type="entry name" value="NusB-like"/>
    <property type="match status" value="1"/>
</dbReference>
<gene>
    <name evidence="9" type="ORF">HNR24_001053</name>
</gene>
<dbReference type="InterPro" id="IPR006027">
    <property type="entry name" value="NusB_RsmB_TIM44"/>
</dbReference>
<proteinExistence type="inferred from homology"/>
<feature type="binding site" evidence="6">
    <location>
        <begin position="335"/>
        <end position="341"/>
    </location>
    <ligand>
        <name>S-adenosyl-L-methionine</name>
        <dbReference type="ChEBI" id="CHEBI:59789"/>
    </ligand>
</feature>
<dbReference type="Pfam" id="PF01029">
    <property type="entry name" value="NusB"/>
    <property type="match status" value="1"/>
</dbReference>
<feature type="region of interest" description="Disordered" evidence="7">
    <location>
        <begin position="541"/>
        <end position="573"/>
    </location>
</feature>
<protein>
    <submittedName>
        <fullName evidence="9">16S rRNA (Cytosine967-C5)-methyltransferase</fullName>
        <ecNumber evidence="9">2.1.1.176</ecNumber>
    </submittedName>
</protein>
<sequence length="573" mass="60829">MSHAGRDSAQQPSRRNEKGRERNRGAKSSPGQGRSDQGGSGQGGGTGGRRFSAAAPAQRKRRADPARLTAYTVLRAVSRDDAYANLTLPAEIRRRRLDKRDAGFATELTYGTLRGTGTYDAILSACVDRPLHQLDAPVLDALRLGAHQLLNMRVETHAAVDETVALVRAEIGAGPSGLVNAVLRKVSSRTLQDWTRTLSAERDLSGDDALALTHAHPAWVVRALRQSLRADGRGDELEELLRANNAAPEVHLVELPGTSSVEGDRLRSAQEAGAVASSALTGAAIFRGGDIARLPGTREGQLRVQDIGSQWVTRALAAAELPDPSQRAERWLDLCAGPGGKAALLAALAAQRGATVLANEPAAHRAKLVSQALQAVDHQAWTVRTGDGRTIGEDPTGTGFQRILVDAPCTGLGALRRRPEARWRRTPGDLAGLTALQHELLDAAVGALAPGGLLAYVTCSPHMAETVIQVDDLLRRHPELELLDAHGPMRAAAEDAGAQLLRDAPAGAGSQTAARCVQLWPHIHGTDAMFFALLQRPVDAKDASASHQSQESESDQSRESDDVAEHPGGRIAL</sequence>
<dbReference type="PROSITE" id="PS51686">
    <property type="entry name" value="SAM_MT_RSMB_NOP"/>
    <property type="match status" value="1"/>
</dbReference>
<feature type="active site" description="Nucleophile" evidence="6">
    <location>
        <position position="459"/>
    </location>
</feature>
<dbReference type="InterPro" id="IPR035926">
    <property type="entry name" value="NusB-like_sf"/>
</dbReference>
<evidence type="ECO:0000256" key="4">
    <source>
        <dbReference type="ARBA" id="ARBA00022691"/>
    </source>
</evidence>
<evidence type="ECO:0000256" key="5">
    <source>
        <dbReference type="ARBA" id="ARBA00022884"/>
    </source>
</evidence>
<feature type="compositionally biased region" description="Basic and acidic residues" evidence="7">
    <location>
        <begin position="14"/>
        <end position="24"/>
    </location>
</feature>
<evidence type="ECO:0000256" key="7">
    <source>
        <dbReference type="SAM" id="MobiDB-lite"/>
    </source>
</evidence>
<dbReference type="EC" id="2.1.1.176" evidence="9"/>
<dbReference type="CDD" id="cd02440">
    <property type="entry name" value="AdoMet_MTases"/>
    <property type="match status" value="1"/>
</dbReference>
<dbReference type="Pfam" id="PF01189">
    <property type="entry name" value="Methyltr_RsmB-F"/>
    <property type="match status" value="1"/>
</dbReference>
<dbReference type="EMBL" id="JACJIH010000001">
    <property type="protein sequence ID" value="MBA8921120.1"/>
    <property type="molecule type" value="Genomic_DNA"/>
</dbReference>
<dbReference type="InterPro" id="IPR001678">
    <property type="entry name" value="MeTrfase_RsmB-F_NOP2_dom"/>
</dbReference>
<name>A0A839FHD7_9MICC</name>
<evidence type="ECO:0000256" key="3">
    <source>
        <dbReference type="ARBA" id="ARBA00022679"/>
    </source>
</evidence>
<evidence type="ECO:0000313" key="9">
    <source>
        <dbReference type="EMBL" id="MBA8921120.1"/>
    </source>
</evidence>
<reference evidence="9 10" key="1">
    <citation type="submission" date="2020-08" db="EMBL/GenBank/DDBJ databases">
        <title>Sequencing the genomes of 1000 actinobacteria strains.</title>
        <authorList>
            <person name="Klenk H.-P."/>
        </authorList>
    </citation>
    <scope>NUCLEOTIDE SEQUENCE [LARGE SCALE GENOMIC DNA]</scope>
    <source>
        <strain evidence="9 10">DSM 19081</strain>
    </source>
</reference>
<dbReference type="InterPro" id="IPR049560">
    <property type="entry name" value="MeTrfase_RsmB-F_NOP2_cat"/>
</dbReference>
<dbReference type="AlphaFoldDB" id="A0A839FHD7"/>
<feature type="domain" description="SAM-dependent MTase RsmB/NOP-type" evidence="8">
    <location>
        <begin position="229"/>
        <end position="537"/>
    </location>
</feature>
<dbReference type="GO" id="GO:0001510">
    <property type="term" value="P:RNA methylation"/>
    <property type="evidence" value="ECO:0007669"/>
    <property type="project" value="InterPro"/>
</dbReference>
<dbReference type="SUPFAM" id="SSF53335">
    <property type="entry name" value="S-adenosyl-L-methionine-dependent methyltransferases"/>
    <property type="match status" value="1"/>
</dbReference>
<feature type="binding site" evidence="6">
    <location>
        <position position="406"/>
    </location>
    <ligand>
        <name>S-adenosyl-L-methionine</name>
        <dbReference type="ChEBI" id="CHEBI:59789"/>
    </ligand>
</feature>
<dbReference type="GO" id="GO:0006355">
    <property type="term" value="P:regulation of DNA-templated transcription"/>
    <property type="evidence" value="ECO:0007669"/>
    <property type="project" value="InterPro"/>
</dbReference>
<dbReference type="GO" id="GO:0008173">
    <property type="term" value="F:RNA methyltransferase activity"/>
    <property type="evidence" value="ECO:0007669"/>
    <property type="project" value="InterPro"/>
</dbReference>
<dbReference type="PANTHER" id="PTHR22807:SF53">
    <property type="entry name" value="RIBOSOMAL RNA SMALL SUBUNIT METHYLTRANSFERASE B-RELATED"/>
    <property type="match status" value="1"/>
</dbReference>
<feature type="compositionally biased region" description="Basic and acidic residues" evidence="7">
    <location>
        <begin position="555"/>
        <end position="573"/>
    </location>
</feature>
<keyword evidence="3 6" id="KW-0808">Transferase</keyword>